<evidence type="ECO:0000256" key="4">
    <source>
        <dbReference type="ARBA" id="ARBA00022801"/>
    </source>
</evidence>
<dbReference type="GO" id="GO:0003964">
    <property type="term" value="F:RNA-directed DNA polymerase activity"/>
    <property type="evidence" value="ECO:0007669"/>
    <property type="project" value="UniProtKB-KW"/>
</dbReference>
<dbReference type="GO" id="GO:0003887">
    <property type="term" value="F:DNA-directed DNA polymerase activity"/>
    <property type="evidence" value="ECO:0007669"/>
    <property type="project" value="UniProtKB-KW"/>
</dbReference>
<dbReference type="PANTHER" id="PTHR42648">
    <property type="entry name" value="TRANSPOSASE, PUTATIVE-RELATED"/>
    <property type="match status" value="1"/>
</dbReference>
<feature type="domain" description="Reverse transcriptase Ty1/copia-type" evidence="12">
    <location>
        <begin position="345"/>
        <end position="563"/>
    </location>
</feature>
<evidence type="ECO:0000256" key="6">
    <source>
        <dbReference type="ARBA" id="ARBA00022908"/>
    </source>
</evidence>
<accession>A0A6G0WM98</accession>
<dbReference type="SUPFAM" id="SSF56672">
    <property type="entry name" value="DNA/RNA polymerases"/>
    <property type="match status" value="1"/>
</dbReference>
<keyword evidence="3" id="KW-0255">Endonuclease</keyword>
<keyword evidence="8" id="KW-0239">DNA-directed DNA polymerase</keyword>
<dbReference type="EMBL" id="VJMJ01000178">
    <property type="protein sequence ID" value="KAF0728453.1"/>
    <property type="molecule type" value="Genomic_DNA"/>
</dbReference>
<dbReference type="GO" id="GO:0006310">
    <property type="term" value="P:DNA recombination"/>
    <property type="evidence" value="ECO:0007669"/>
    <property type="project" value="UniProtKB-KW"/>
</dbReference>
<dbReference type="Pfam" id="PF07727">
    <property type="entry name" value="RVT_2"/>
    <property type="match status" value="1"/>
</dbReference>
<feature type="region of interest" description="Disordered" evidence="11">
    <location>
        <begin position="118"/>
        <end position="271"/>
    </location>
</feature>
<evidence type="ECO:0000256" key="10">
    <source>
        <dbReference type="ARBA" id="ARBA00023268"/>
    </source>
</evidence>
<evidence type="ECO:0000256" key="5">
    <source>
        <dbReference type="ARBA" id="ARBA00022842"/>
    </source>
</evidence>
<sequence length="596" mass="66807">MTRALLKDSKLPKSYWSDAVVCAAYLRNRLPSVPLQFKTPIEVFSKRKPNLSFIRRFGQHCYAKAPDGKKLDDSGDRCVLLGFGPLGYKLLDLRGRCTIYRRHCMFIDQGSNTIDGDYVDSLPESVDDGNLFDGSSNPPAAPTPRESTTGHVDPSPVDESPLVDDTTFDNVQYDEPFIPSANDETNDATDDAAHEPSTTTDFTGDQQQEQPNLEEPFDDHADDDFEGVPPFEEVDPSPSGGLDGVANDESRRGYKRSRSDDDLEDSTDDATSALRRSNRRIVRPRRFEDFALSVVDLCLSLQDTPRTIEQALSGPEANQWRQAIDSELHSLKLHGTWEDTTDSPTRSLDTTWVFRRKLDQNGRVVKYKARLVIKGYMQVEGIDFDQTHAPVARITAIRAVLALSASKDLEIFQYDVDTAFLNADIDVDIYIRRPQGCSSGTPILKLKKSLYGLRQSPRCWNSLLDSTLKQFGFKPAASDPCIYVYGHMEAYIIVYVDDLILCAKTKPFVKKFESFLASKFSIKQLGELGFCLGVAIQRDRKKKTISVSQRSFISQLLDKFDIHQHGLLEPKKNRPATGQINSSLSTTYRAIVGSLL</sequence>
<dbReference type="VEuPathDB" id="FungiDB:AeMF1_012640"/>
<dbReference type="AlphaFoldDB" id="A0A6G0WM98"/>
<keyword evidence="6" id="KW-0229">DNA integration</keyword>
<dbReference type="GO" id="GO:0046872">
    <property type="term" value="F:metal ion binding"/>
    <property type="evidence" value="ECO:0007669"/>
    <property type="project" value="UniProtKB-KW"/>
</dbReference>
<keyword evidence="8" id="KW-0548">Nucleotidyltransferase</keyword>
<keyword evidence="2" id="KW-0479">Metal-binding</keyword>
<evidence type="ECO:0000259" key="12">
    <source>
        <dbReference type="Pfam" id="PF07727"/>
    </source>
</evidence>
<evidence type="ECO:0000256" key="8">
    <source>
        <dbReference type="ARBA" id="ARBA00022932"/>
    </source>
</evidence>
<organism evidence="13 14">
    <name type="scientific">Aphanomyces euteiches</name>
    <dbReference type="NCBI Taxonomy" id="100861"/>
    <lineage>
        <taxon>Eukaryota</taxon>
        <taxon>Sar</taxon>
        <taxon>Stramenopiles</taxon>
        <taxon>Oomycota</taxon>
        <taxon>Saprolegniomycetes</taxon>
        <taxon>Saprolegniales</taxon>
        <taxon>Verrucalvaceae</taxon>
        <taxon>Aphanomyces</taxon>
    </lineage>
</organism>
<evidence type="ECO:0000256" key="7">
    <source>
        <dbReference type="ARBA" id="ARBA00022918"/>
    </source>
</evidence>
<reference evidence="13 14" key="1">
    <citation type="submission" date="2019-07" db="EMBL/GenBank/DDBJ databases">
        <title>Genomics analysis of Aphanomyces spp. identifies a new class of oomycete effector associated with host adaptation.</title>
        <authorList>
            <person name="Gaulin E."/>
        </authorList>
    </citation>
    <scope>NUCLEOTIDE SEQUENCE [LARGE SCALE GENOMIC DNA]</scope>
    <source>
        <strain evidence="13 14">ATCC 201684</strain>
    </source>
</reference>
<dbReference type="GO" id="GO:0016787">
    <property type="term" value="F:hydrolase activity"/>
    <property type="evidence" value="ECO:0007669"/>
    <property type="project" value="UniProtKB-KW"/>
</dbReference>
<dbReference type="InterPro" id="IPR043502">
    <property type="entry name" value="DNA/RNA_pol_sf"/>
</dbReference>
<comment type="caution">
    <text evidence="13">The sequence shown here is derived from an EMBL/GenBank/DDBJ whole genome shotgun (WGS) entry which is preliminary data.</text>
</comment>
<evidence type="ECO:0000256" key="11">
    <source>
        <dbReference type="SAM" id="MobiDB-lite"/>
    </source>
</evidence>
<feature type="compositionally biased region" description="Basic and acidic residues" evidence="11">
    <location>
        <begin position="248"/>
        <end position="260"/>
    </location>
</feature>
<keyword evidence="1" id="KW-0540">Nuclease</keyword>
<protein>
    <recommendedName>
        <fullName evidence="12">Reverse transcriptase Ty1/copia-type domain-containing protein</fullName>
    </recommendedName>
</protein>
<dbReference type="Proteomes" id="UP000481153">
    <property type="component" value="Unassembled WGS sequence"/>
</dbReference>
<evidence type="ECO:0000313" key="13">
    <source>
        <dbReference type="EMBL" id="KAF0728453.1"/>
    </source>
</evidence>
<dbReference type="InterPro" id="IPR039537">
    <property type="entry name" value="Retrotran_Ty1/copia-like"/>
</dbReference>
<proteinExistence type="predicted"/>
<dbReference type="InterPro" id="IPR013103">
    <property type="entry name" value="RVT_2"/>
</dbReference>
<keyword evidence="5" id="KW-0460">Magnesium</keyword>
<keyword evidence="4" id="KW-0378">Hydrolase</keyword>
<keyword evidence="10" id="KW-0511">Multifunctional enzyme</keyword>
<dbReference type="PANTHER" id="PTHR42648:SF11">
    <property type="entry name" value="TRANSPOSON TY4-P GAG-POL POLYPROTEIN"/>
    <property type="match status" value="1"/>
</dbReference>
<dbReference type="GO" id="GO:0004519">
    <property type="term" value="F:endonuclease activity"/>
    <property type="evidence" value="ECO:0007669"/>
    <property type="project" value="UniProtKB-KW"/>
</dbReference>
<evidence type="ECO:0000313" key="14">
    <source>
        <dbReference type="Proteomes" id="UP000481153"/>
    </source>
</evidence>
<feature type="compositionally biased region" description="Polar residues" evidence="11">
    <location>
        <begin position="196"/>
        <end position="211"/>
    </location>
</feature>
<feature type="compositionally biased region" description="Acidic residues" evidence="11">
    <location>
        <begin position="215"/>
        <end position="226"/>
    </location>
</feature>
<name>A0A6G0WM98_9STRA</name>
<keyword evidence="8" id="KW-0808">Transferase</keyword>
<keyword evidence="9" id="KW-0233">DNA recombination</keyword>
<gene>
    <name evidence="13" type="ORF">Ae201684_013816</name>
</gene>
<keyword evidence="14" id="KW-1185">Reference proteome</keyword>
<evidence type="ECO:0000256" key="1">
    <source>
        <dbReference type="ARBA" id="ARBA00022722"/>
    </source>
</evidence>
<evidence type="ECO:0000256" key="2">
    <source>
        <dbReference type="ARBA" id="ARBA00022723"/>
    </source>
</evidence>
<evidence type="ECO:0000256" key="9">
    <source>
        <dbReference type="ARBA" id="ARBA00023172"/>
    </source>
</evidence>
<evidence type="ECO:0000256" key="3">
    <source>
        <dbReference type="ARBA" id="ARBA00022759"/>
    </source>
</evidence>
<keyword evidence="7" id="KW-0695">RNA-directed DNA polymerase</keyword>
<dbReference type="GO" id="GO:0015074">
    <property type="term" value="P:DNA integration"/>
    <property type="evidence" value="ECO:0007669"/>
    <property type="project" value="UniProtKB-KW"/>
</dbReference>